<feature type="region of interest" description="Disordered" evidence="1">
    <location>
        <begin position="408"/>
        <end position="475"/>
    </location>
</feature>
<accession>A0A9P4VQY0</accession>
<name>A0A9P4VQY0_9PEZI</name>
<dbReference type="PANTHER" id="PTHR15615">
    <property type="match status" value="1"/>
</dbReference>
<feature type="compositionally biased region" description="Polar residues" evidence="1">
    <location>
        <begin position="443"/>
        <end position="475"/>
    </location>
</feature>
<dbReference type="PANTHER" id="PTHR15615:SF118">
    <property type="entry name" value="CYCLIN, HYPOTHETICAL (EUROFUNG)"/>
    <property type="match status" value="1"/>
</dbReference>
<dbReference type="Pfam" id="PF08613">
    <property type="entry name" value="Cyclin"/>
    <property type="match status" value="1"/>
</dbReference>
<evidence type="ECO:0000313" key="3">
    <source>
        <dbReference type="Proteomes" id="UP000799429"/>
    </source>
</evidence>
<proteinExistence type="predicted"/>
<dbReference type="OrthoDB" id="244495at2759"/>
<dbReference type="CDD" id="cd20557">
    <property type="entry name" value="CYCLIN_ScPCL1-like"/>
    <property type="match status" value="1"/>
</dbReference>
<dbReference type="Gene3D" id="1.10.472.10">
    <property type="entry name" value="Cyclin-like"/>
    <property type="match status" value="1"/>
</dbReference>
<dbReference type="Proteomes" id="UP000799429">
    <property type="component" value="Unassembled WGS sequence"/>
</dbReference>
<evidence type="ECO:0008006" key="4">
    <source>
        <dbReference type="Google" id="ProtNLM"/>
    </source>
</evidence>
<dbReference type="GO" id="GO:0005634">
    <property type="term" value="C:nucleus"/>
    <property type="evidence" value="ECO:0007669"/>
    <property type="project" value="TreeGrafter"/>
</dbReference>
<dbReference type="InterPro" id="IPR013922">
    <property type="entry name" value="Cyclin_PHO80-like"/>
</dbReference>
<protein>
    <recommendedName>
        <fullName evidence="4">Cyclin</fullName>
    </recommendedName>
</protein>
<feature type="region of interest" description="Disordered" evidence="1">
    <location>
        <begin position="36"/>
        <end position="85"/>
    </location>
</feature>
<keyword evidence="3" id="KW-1185">Reference proteome</keyword>
<gene>
    <name evidence="2" type="ORF">M501DRAFT_935722</name>
</gene>
<comment type="caution">
    <text evidence="2">The sequence shown here is derived from an EMBL/GenBank/DDBJ whole genome shotgun (WGS) entry which is preliminary data.</text>
</comment>
<organism evidence="2 3">
    <name type="scientific">Patellaria atrata CBS 101060</name>
    <dbReference type="NCBI Taxonomy" id="1346257"/>
    <lineage>
        <taxon>Eukaryota</taxon>
        <taxon>Fungi</taxon>
        <taxon>Dikarya</taxon>
        <taxon>Ascomycota</taxon>
        <taxon>Pezizomycotina</taxon>
        <taxon>Dothideomycetes</taxon>
        <taxon>Dothideomycetes incertae sedis</taxon>
        <taxon>Patellariales</taxon>
        <taxon>Patellariaceae</taxon>
        <taxon>Patellaria</taxon>
    </lineage>
</organism>
<dbReference type="GO" id="GO:0016538">
    <property type="term" value="F:cyclin-dependent protein serine/threonine kinase regulator activity"/>
    <property type="evidence" value="ECO:0007669"/>
    <property type="project" value="TreeGrafter"/>
</dbReference>
<dbReference type="AlphaFoldDB" id="A0A9P4VQY0"/>
<dbReference type="EMBL" id="MU006097">
    <property type="protein sequence ID" value="KAF2838257.1"/>
    <property type="molecule type" value="Genomic_DNA"/>
</dbReference>
<dbReference type="GO" id="GO:0019901">
    <property type="term" value="F:protein kinase binding"/>
    <property type="evidence" value="ECO:0007669"/>
    <property type="project" value="InterPro"/>
</dbReference>
<dbReference type="GO" id="GO:0000307">
    <property type="term" value="C:cyclin-dependent protein kinase holoenzyme complex"/>
    <property type="evidence" value="ECO:0007669"/>
    <property type="project" value="TreeGrafter"/>
</dbReference>
<reference evidence="2" key="1">
    <citation type="journal article" date="2020" name="Stud. Mycol.">
        <title>101 Dothideomycetes genomes: a test case for predicting lifestyles and emergence of pathogens.</title>
        <authorList>
            <person name="Haridas S."/>
            <person name="Albert R."/>
            <person name="Binder M."/>
            <person name="Bloem J."/>
            <person name="Labutti K."/>
            <person name="Salamov A."/>
            <person name="Andreopoulos B."/>
            <person name="Baker S."/>
            <person name="Barry K."/>
            <person name="Bills G."/>
            <person name="Bluhm B."/>
            <person name="Cannon C."/>
            <person name="Castanera R."/>
            <person name="Culley D."/>
            <person name="Daum C."/>
            <person name="Ezra D."/>
            <person name="Gonzalez J."/>
            <person name="Henrissat B."/>
            <person name="Kuo A."/>
            <person name="Liang C."/>
            <person name="Lipzen A."/>
            <person name="Lutzoni F."/>
            <person name="Magnuson J."/>
            <person name="Mondo S."/>
            <person name="Nolan M."/>
            <person name="Ohm R."/>
            <person name="Pangilinan J."/>
            <person name="Park H.-J."/>
            <person name="Ramirez L."/>
            <person name="Alfaro M."/>
            <person name="Sun H."/>
            <person name="Tritt A."/>
            <person name="Yoshinaga Y."/>
            <person name="Zwiers L.-H."/>
            <person name="Turgeon B."/>
            <person name="Goodwin S."/>
            <person name="Spatafora J."/>
            <person name="Crous P."/>
            <person name="Grigoriev I."/>
        </authorList>
    </citation>
    <scope>NUCLEOTIDE SEQUENCE</scope>
    <source>
        <strain evidence="2">CBS 101060</strain>
    </source>
</reference>
<feature type="compositionally biased region" description="Polar residues" evidence="1">
    <location>
        <begin position="36"/>
        <end position="64"/>
    </location>
</feature>
<evidence type="ECO:0000256" key="1">
    <source>
        <dbReference type="SAM" id="MobiDB-lite"/>
    </source>
</evidence>
<evidence type="ECO:0000313" key="2">
    <source>
        <dbReference type="EMBL" id="KAF2838257.1"/>
    </source>
</evidence>
<sequence>MISARGALRADPLLSFQRAPSRPLEVYNSSTLASYGRSGQNGYNSKTRPSSPTSQRLISSSASEASHRRKPSTNAIAPSLQIPPTIRTPQGGIPQLAAEITCLFWFENSSTLNQVLDPRAAHMAIASLVPDAIPTTGFRKWVTTILSVTQVAQNVILLALLFIYRLKKINPTVKGKPGSEYRLLTVALMLGNKFLDDNTYTNKTWAEVSGISVQEVHIMEVEFLSNMRYSLFTSETEWKEWHDTLGKFGTFFDKASRVQEVAKIGGPPTPTLHIPPHLPSPPNSNHASPPVLANYSPNPPTFSNTPLILPQVTSAAVSPIGPLPELDFRMNSRKRSCDEGLEPPAKRSVRSFTQQYPSTAMIPTHQGPAPPRLPLPNLAIPHTQSGPITVQSGPHLPHPGARAMSLVYPPPVQWSQPPQNVPTPAPTTTPISQFPPNGVFGSRSRQASPFPGSTGNSPTSASYQPMHGQNQNQLSPNFFLSQRNSPYRPVRGVTTLLVPPPSASVQNAPNHIHQDQMQYHPLGRQNETRMGVLPYMHHEAWPQSNQFNQWTDITLPPIPQPNFSR</sequence>
<feature type="region of interest" description="Disordered" evidence="1">
    <location>
        <begin position="266"/>
        <end position="297"/>
    </location>
</feature>